<protein>
    <submittedName>
        <fullName evidence="2">Uncharacterized protein</fullName>
    </submittedName>
</protein>
<evidence type="ECO:0000313" key="3">
    <source>
        <dbReference type="Proteomes" id="UP001152622"/>
    </source>
</evidence>
<proteinExistence type="predicted"/>
<dbReference type="Proteomes" id="UP001152622">
    <property type="component" value="Chromosome 6"/>
</dbReference>
<keyword evidence="3" id="KW-1185">Reference proteome</keyword>
<gene>
    <name evidence="2" type="ORF">SKAU_G00199050</name>
</gene>
<name>A0A9Q1FF68_SYNKA</name>
<evidence type="ECO:0000256" key="1">
    <source>
        <dbReference type="SAM" id="MobiDB-lite"/>
    </source>
</evidence>
<sequence>MLYAGLVGPPCVRAVISALEQRPAAGADLRQAMTMTEVRAALRDITARSQQHCFTPLLHTCHFRRQDDGHGHYCGLGAEGPPPPQVTSASRVRAFQRKGVSLLRHFGLRRFPNYVSDDARKGHGGVKLHPAPLAVKDCPAGGVSSRKRKPEAHRADAAA</sequence>
<feature type="region of interest" description="Disordered" evidence="1">
    <location>
        <begin position="136"/>
        <end position="159"/>
    </location>
</feature>
<dbReference type="AlphaFoldDB" id="A0A9Q1FF68"/>
<comment type="caution">
    <text evidence="2">The sequence shown here is derived from an EMBL/GenBank/DDBJ whole genome shotgun (WGS) entry which is preliminary data.</text>
</comment>
<evidence type="ECO:0000313" key="2">
    <source>
        <dbReference type="EMBL" id="KAJ8357111.1"/>
    </source>
</evidence>
<accession>A0A9Q1FF68</accession>
<organism evidence="2 3">
    <name type="scientific">Synaphobranchus kaupii</name>
    <name type="common">Kaup's arrowtooth eel</name>
    <dbReference type="NCBI Taxonomy" id="118154"/>
    <lineage>
        <taxon>Eukaryota</taxon>
        <taxon>Metazoa</taxon>
        <taxon>Chordata</taxon>
        <taxon>Craniata</taxon>
        <taxon>Vertebrata</taxon>
        <taxon>Euteleostomi</taxon>
        <taxon>Actinopterygii</taxon>
        <taxon>Neopterygii</taxon>
        <taxon>Teleostei</taxon>
        <taxon>Anguilliformes</taxon>
        <taxon>Synaphobranchidae</taxon>
        <taxon>Synaphobranchus</taxon>
    </lineage>
</organism>
<dbReference type="EMBL" id="JAINUF010000006">
    <property type="protein sequence ID" value="KAJ8357111.1"/>
    <property type="molecule type" value="Genomic_DNA"/>
</dbReference>
<reference evidence="2" key="1">
    <citation type="journal article" date="2023" name="Science">
        <title>Genome structures resolve the early diversification of teleost fishes.</title>
        <authorList>
            <person name="Parey E."/>
            <person name="Louis A."/>
            <person name="Montfort J."/>
            <person name="Bouchez O."/>
            <person name="Roques C."/>
            <person name="Iampietro C."/>
            <person name="Lluch J."/>
            <person name="Castinel A."/>
            <person name="Donnadieu C."/>
            <person name="Desvignes T."/>
            <person name="Floi Bucao C."/>
            <person name="Jouanno E."/>
            <person name="Wen M."/>
            <person name="Mejri S."/>
            <person name="Dirks R."/>
            <person name="Jansen H."/>
            <person name="Henkel C."/>
            <person name="Chen W.J."/>
            <person name="Zahm M."/>
            <person name="Cabau C."/>
            <person name="Klopp C."/>
            <person name="Thompson A.W."/>
            <person name="Robinson-Rechavi M."/>
            <person name="Braasch I."/>
            <person name="Lecointre G."/>
            <person name="Bobe J."/>
            <person name="Postlethwait J.H."/>
            <person name="Berthelot C."/>
            <person name="Roest Crollius H."/>
            <person name="Guiguen Y."/>
        </authorList>
    </citation>
    <scope>NUCLEOTIDE SEQUENCE</scope>
    <source>
        <strain evidence="2">WJC10195</strain>
    </source>
</reference>